<organism evidence="1 2">
    <name type="scientific">Colletotrichum asianum</name>
    <dbReference type="NCBI Taxonomy" id="702518"/>
    <lineage>
        <taxon>Eukaryota</taxon>
        <taxon>Fungi</taxon>
        <taxon>Dikarya</taxon>
        <taxon>Ascomycota</taxon>
        <taxon>Pezizomycotina</taxon>
        <taxon>Sordariomycetes</taxon>
        <taxon>Hypocreomycetidae</taxon>
        <taxon>Glomerellales</taxon>
        <taxon>Glomerellaceae</taxon>
        <taxon>Colletotrichum</taxon>
        <taxon>Colletotrichum gloeosporioides species complex</taxon>
    </lineage>
</organism>
<proteinExistence type="predicted"/>
<evidence type="ECO:0000313" key="1">
    <source>
        <dbReference type="EMBL" id="KAF0329507.1"/>
    </source>
</evidence>
<dbReference type="EMBL" id="WOWK01000011">
    <property type="protein sequence ID" value="KAF0329507.1"/>
    <property type="molecule type" value="Genomic_DNA"/>
</dbReference>
<protein>
    <submittedName>
        <fullName evidence="1">Uncharacterized protein</fullName>
    </submittedName>
</protein>
<comment type="caution">
    <text evidence="1">The sequence shown here is derived from an EMBL/GenBank/DDBJ whole genome shotgun (WGS) entry which is preliminary data.</text>
</comment>
<evidence type="ECO:0000313" key="2">
    <source>
        <dbReference type="Proteomes" id="UP000434172"/>
    </source>
</evidence>
<keyword evidence="2" id="KW-1185">Reference proteome</keyword>
<dbReference type="Proteomes" id="UP000434172">
    <property type="component" value="Unassembled WGS sequence"/>
</dbReference>
<reference evidence="1 2" key="1">
    <citation type="submission" date="2019-12" db="EMBL/GenBank/DDBJ databases">
        <title>A genome sequence resource for the geographically widespread anthracnose pathogen Colletotrichum asianum.</title>
        <authorList>
            <person name="Meng Y."/>
        </authorList>
    </citation>
    <scope>NUCLEOTIDE SEQUENCE [LARGE SCALE GENOMIC DNA]</scope>
    <source>
        <strain evidence="1 2">ICMP 18580</strain>
    </source>
</reference>
<dbReference type="AlphaFoldDB" id="A0A8H3WRV7"/>
<gene>
    <name evidence="1" type="ORF">GQ607_003075</name>
</gene>
<name>A0A8H3WRV7_9PEZI</name>
<sequence length="76" mass="8951">MEAQFSFVTYFFLMSPTPPWVSRTGRCCSPSGFNPPDTCVFQWDNRRICFTMDLISVDSRVVHVFNWILLDLLVRR</sequence>
<accession>A0A8H3WRV7</accession>